<gene>
    <name evidence="8" type="ORF">IP987_002727</name>
</gene>
<keyword evidence="6" id="KW-1133">Transmembrane helix</keyword>
<dbReference type="EMBL" id="DABXZF010000045">
    <property type="protein sequence ID" value="HAO5923507.1"/>
    <property type="molecule type" value="Genomic_DNA"/>
</dbReference>
<organism evidence="8">
    <name type="scientific">Listeria monocytogenes</name>
    <dbReference type="NCBI Taxonomy" id="1639"/>
    <lineage>
        <taxon>Bacteria</taxon>
        <taxon>Bacillati</taxon>
        <taxon>Bacillota</taxon>
        <taxon>Bacilli</taxon>
        <taxon>Bacillales</taxon>
        <taxon>Listeriaceae</taxon>
        <taxon>Listeria</taxon>
    </lineage>
</organism>
<dbReference type="Proteomes" id="UP000853596">
    <property type="component" value="Unassembled WGS sequence"/>
</dbReference>
<keyword evidence="6" id="KW-0472">Membrane</keyword>
<evidence type="ECO:0000256" key="5">
    <source>
        <dbReference type="ARBA" id="ARBA00023088"/>
    </source>
</evidence>
<accession>A0A8H9JU55</accession>
<evidence type="ECO:0000256" key="2">
    <source>
        <dbReference type="ARBA" id="ARBA00022512"/>
    </source>
</evidence>
<dbReference type="AlphaFoldDB" id="A0A8H9JU55"/>
<comment type="subcellular location">
    <subcellularLocation>
        <location evidence="1">Secreted</location>
        <location evidence="1">Cell wall</location>
        <topology evidence="1">Peptidoglycan-anchor</topology>
    </subcellularLocation>
</comment>
<name>A0A8H9JU55_LISMN</name>
<feature type="transmembrane region" description="Helical" evidence="6">
    <location>
        <begin position="12"/>
        <end position="29"/>
    </location>
</feature>
<dbReference type="RefSeq" id="WP_120139024.1">
    <property type="nucleotide sequence ID" value="NZ_QXKL01000009.1"/>
</dbReference>
<keyword evidence="6" id="KW-0812">Transmembrane</keyword>
<dbReference type="Pfam" id="PF00746">
    <property type="entry name" value="Gram_pos_anchor"/>
    <property type="match status" value="1"/>
</dbReference>
<reference evidence="8" key="2">
    <citation type="submission" date="2020-10" db="EMBL/GenBank/DDBJ databases">
        <authorList>
            <consortium name="NCBI Pathogen Detection Project"/>
        </authorList>
    </citation>
    <scope>NUCLEOTIDE SEQUENCE</scope>
    <source>
        <strain evidence="8">SFBRL218_S4</strain>
    </source>
</reference>
<evidence type="ECO:0000256" key="4">
    <source>
        <dbReference type="ARBA" id="ARBA00022729"/>
    </source>
</evidence>
<dbReference type="InterPro" id="IPR019931">
    <property type="entry name" value="LPXTG_anchor"/>
</dbReference>
<evidence type="ECO:0000256" key="1">
    <source>
        <dbReference type="ARBA" id="ARBA00004168"/>
    </source>
</evidence>
<sequence length="36" mass="4029">MAKLGEKNSLILQGLGLIMMISGIVFFIFKRKKICS</sequence>
<comment type="caution">
    <text evidence="8">The sequence shown here is derived from an EMBL/GenBank/DDBJ whole genome shotgun (WGS) entry which is preliminary data.</text>
</comment>
<proteinExistence type="predicted"/>
<evidence type="ECO:0000256" key="6">
    <source>
        <dbReference type="SAM" id="Phobius"/>
    </source>
</evidence>
<dbReference type="NCBIfam" id="TIGR01167">
    <property type="entry name" value="LPXTG_anchor"/>
    <property type="match status" value="1"/>
</dbReference>
<keyword evidence="3" id="KW-0964">Secreted</keyword>
<keyword evidence="2" id="KW-0134">Cell wall</keyword>
<evidence type="ECO:0000259" key="7">
    <source>
        <dbReference type="Pfam" id="PF00746"/>
    </source>
</evidence>
<feature type="domain" description="Gram-positive cocci surface proteins LPxTG" evidence="7">
    <location>
        <begin position="5"/>
        <end position="33"/>
    </location>
</feature>
<evidence type="ECO:0000256" key="3">
    <source>
        <dbReference type="ARBA" id="ARBA00022525"/>
    </source>
</evidence>
<evidence type="ECO:0000313" key="8">
    <source>
        <dbReference type="EMBL" id="HAO5923507.1"/>
    </source>
</evidence>
<keyword evidence="5" id="KW-0572">Peptidoglycan-anchor</keyword>
<reference evidence="8" key="1">
    <citation type="journal article" date="2018" name="Genome Biol.">
        <title>SKESA: strategic k-mer extension for scrupulous assemblies.</title>
        <authorList>
            <person name="Souvorov A."/>
            <person name="Agarwala R."/>
            <person name="Lipman D.J."/>
        </authorList>
    </citation>
    <scope>NUCLEOTIDE SEQUENCE</scope>
    <source>
        <strain evidence="8">SFBRL218_S4</strain>
    </source>
</reference>
<protein>
    <submittedName>
        <fullName evidence="8">LPXTG cell wall anchor domain-containing protein</fullName>
    </submittedName>
</protein>
<keyword evidence="4" id="KW-0732">Signal</keyword>